<comment type="subunit">
    <text evidence="6">Heterooligomer composed of large and small subunits.</text>
</comment>
<evidence type="ECO:0000256" key="6">
    <source>
        <dbReference type="HAMAP-Rule" id="MF_00337"/>
    </source>
</evidence>
<comment type="caution">
    <text evidence="8">The sequence shown here is derived from an EMBL/GenBank/DDBJ whole genome shotgun (WGS) entry which is preliminary data.</text>
</comment>
<evidence type="ECO:0000256" key="3">
    <source>
        <dbReference type="ARBA" id="ARBA00022722"/>
    </source>
</evidence>
<dbReference type="GO" id="GO:0008855">
    <property type="term" value="F:exodeoxyribonuclease VII activity"/>
    <property type="evidence" value="ECO:0007669"/>
    <property type="project" value="UniProtKB-UniRule"/>
</dbReference>
<sequence>MAKQAKSPKSFENAVTQLEEIVAAMESRDLPLEDALDHYQQGISLLRYCQDTLSRAEARLETLEANADDTSADTITPADDPS</sequence>
<dbReference type="Pfam" id="PF02609">
    <property type="entry name" value="Exonuc_VII_S"/>
    <property type="match status" value="1"/>
</dbReference>
<evidence type="ECO:0000256" key="7">
    <source>
        <dbReference type="SAM" id="MobiDB-lite"/>
    </source>
</evidence>
<dbReference type="GO" id="GO:0006308">
    <property type="term" value="P:DNA catabolic process"/>
    <property type="evidence" value="ECO:0007669"/>
    <property type="project" value="UniProtKB-UniRule"/>
</dbReference>
<keyword evidence="3 6" id="KW-0540">Nuclease</keyword>
<dbReference type="EC" id="3.1.11.6" evidence="6"/>
<keyword evidence="4 6" id="KW-0378">Hydrolase</keyword>
<dbReference type="GO" id="GO:0009318">
    <property type="term" value="C:exodeoxyribonuclease VII complex"/>
    <property type="evidence" value="ECO:0007669"/>
    <property type="project" value="UniProtKB-UniRule"/>
</dbReference>
<dbReference type="Proteomes" id="UP000319502">
    <property type="component" value="Unassembled WGS sequence"/>
</dbReference>
<organism evidence="8 9">
    <name type="scientific">Denitromonas halophila</name>
    <dbReference type="NCBI Taxonomy" id="1629404"/>
    <lineage>
        <taxon>Bacteria</taxon>
        <taxon>Pseudomonadati</taxon>
        <taxon>Pseudomonadota</taxon>
        <taxon>Betaproteobacteria</taxon>
        <taxon>Rhodocyclales</taxon>
        <taxon>Zoogloeaceae</taxon>
        <taxon>Denitromonas</taxon>
    </lineage>
</organism>
<feature type="region of interest" description="Disordered" evidence="7">
    <location>
        <begin position="63"/>
        <end position="82"/>
    </location>
</feature>
<dbReference type="NCBIfam" id="NF002140">
    <property type="entry name" value="PRK00977.1-4"/>
    <property type="match status" value="1"/>
</dbReference>
<dbReference type="PIRSF" id="PIRSF006488">
    <property type="entry name" value="Exonuc_VII_S"/>
    <property type="match status" value="1"/>
</dbReference>
<name>A0A557R2N1_9RHOO</name>
<keyword evidence="9" id="KW-1185">Reference proteome</keyword>
<dbReference type="InterPro" id="IPR037004">
    <property type="entry name" value="Exonuc_VII_ssu_sf"/>
</dbReference>
<dbReference type="PANTHER" id="PTHR34137">
    <property type="entry name" value="EXODEOXYRIBONUCLEASE 7 SMALL SUBUNIT"/>
    <property type="match status" value="1"/>
</dbReference>
<evidence type="ECO:0000256" key="2">
    <source>
        <dbReference type="ARBA" id="ARBA00022490"/>
    </source>
</evidence>
<comment type="subcellular location">
    <subcellularLocation>
        <location evidence="6">Cytoplasm</location>
    </subcellularLocation>
</comment>
<reference evidence="8 9" key="1">
    <citation type="submission" date="2019-07" db="EMBL/GenBank/DDBJ databases">
        <title>The pathways for chlorine oxyanion respiration interact through the shared metabolite chlorate.</title>
        <authorList>
            <person name="Barnum T.P."/>
            <person name="Cheng Y."/>
            <person name="Hill K.A."/>
            <person name="Lucas L.N."/>
            <person name="Carlson H.K."/>
            <person name="Coates J.D."/>
        </authorList>
    </citation>
    <scope>NUCLEOTIDE SEQUENCE [LARGE SCALE GENOMIC DNA]</scope>
    <source>
        <strain evidence="8 9">SFB-3</strain>
    </source>
</reference>
<dbReference type="HAMAP" id="MF_00337">
    <property type="entry name" value="Exonuc_7_S"/>
    <property type="match status" value="1"/>
</dbReference>
<protein>
    <recommendedName>
        <fullName evidence="6">Exodeoxyribonuclease 7 small subunit</fullName>
        <ecNumber evidence="6">3.1.11.6</ecNumber>
    </recommendedName>
    <alternativeName>
        <fullName evidence="6">Exodeoxyribonuclease VII small subunit</fullName>
        <shortName evidence="6">Exonuclease VII small subunit</shortName>
    </alternativeName>
</protein>
<dbReference type="PANTHER" id="PTHR34137:SF1">
    <property type="entry name" value="EXODEOXYRIBONUCLEASE 7 SMALL SUBUNIT"/>
    <property type="match status" value="1"/>
</dbReference>
<dbReference type="RefSeq" id="WP_144307932.1">
    <property type="nucleotide sequence ID" value="NZ_VMNK01000002.1"/>
</dbReference>
<evidence type="ECO:0000256" key="1">
    <source>
        <dbReference type="ARBA" id="ARBA00009998"/>
    </source>
</evidence>
<accession>A0A557R2N1</accession>
<proteinExistence type="inferred from homology"/>
<evidence type="ECO:0000256" key="4">
    <source>
        <dbReference type="ARBA" id="ARBA00022801"/>
    </source>
</evidence>
<dbReference type="OrthoDB" id="287668at2"/>
<dbReference type="EMBL" id="VMNK01000002">
    <property type="protein sequence ID" value="TVO59421.1"/>
    <property type="molecule type" value="Genomic_DNA"/>
</dbReference>
<dbReference type="AlphaFoldDB" id="A0A557R2N1"/>
<evidence type="ECO:0000313" key="9">
    <source>
        <dbReference type="Proteomes" id="UP000319502"/>
    </source>
</evidence>
<comment type="similarity">
    <text evidence="1 6">Belongs to the XseB family.</text>
</comment>
<dbReference type="InterPro" id="IPR003761">
    <property type="entry name" value="Exonuc_VII_S"/>
</dbReference>
<keyword evidence="2 6" id="KW-0963">Cytoplasm</keyword>
<gene>
    <name evidence="6" type="primary">xseB</name>
    <name evidence="8" type="ORF">FHP91_01525</name>
</gene>
<dbReference type="GO" id="GO:0005829">
    <property type="term" value="C:cytosol"/>
    <property type="evidence" value="ECO:0007669"/>
    <property type="project" value="TreeGrafter"/>
</dbReference>
<dbReference type="SUPFAM" id="SSF116842">
    <property type="entry name" value="XseB-like"/>
    <property type="match status" value="1"/>
</dbReference>
<dbReference type="NCBIfam" id="TIGR01280">
    <property type="entry name" value="xseB"/>
    <property type="match status" value="1"/>
</dbReference>
<comment type="function">
    <text evidence="6">Bidirectionally degrades single-stranded DNA into large acid-insoluble oligonucleotides, which are then degraded further into small acid-soluble oligonucleotides.</text>
</comment>
<evidence type="ECO:0000256" key="5">
    <source>
        <dbReference type="ARBA" id="ARBA00022839"/>
    </source>
</evidence>
<evidence type="ECO:0000313" key="8">
    <source>
        <dbReference type="EMBL" id="TVO59421.1"/>
    </source>
</evidence>
<comment type="catalytic activity">
    <reaction evidence="6">
        <text>Exonucleolytic cleavage in either 5'- to 3'- or 3'- to 5'-direction to yield nucleoside 5'-phosphates.</text>
        <dbReference type="EC" id="3.1.11.6"/>
    </reaction>
</comment>
<keyword evidence="5 6" id="KW-0269">Exonuclease</keyword>
<dbReference type="Gene3D" id="1.10.287.1040">
    <property type="entry name" value="Exonuclease VII, small subunit"/>
    <property type="match status" value="1"/>
</dbReference>